<dbReference type="OrthoDB" id="445233at2759"/>
<feature type="transmembrane region" description="Helical" evidence="2">
    <location>
        <begin position="257"/>
        <end position="277"/>
    </location>
</feature>
<dbReference type="KEGG" id="bbes:BESB_010010"/>
<evidence type="ECO:0000313" key="4">
    <source>
        <dbReference type="Proteomes" id="UP000224006"/>
    </source>
</evidence>
<keyword evidence="4" id="KW-1185">Reference proteome</keyword>
<dbReference type="AlphaFoldDB" id="A0A2A9ML17"/>
<dbReference type="GeneID" id="40306063"/>
<dbReference type="Proteomes" id="UP000224006">
    <property type="component" value="Chromosome I"/>
</dbReference>
<sequence length="469" mass="52583">MVEPMPDGESLAAASGKPLNWGYQVYNCFTLMLSCIILFCVLLIHEMSRSASVLPHAFQMITLRKRRMFCFEVDISSGPCARKVRMHYMWLLRTAILVVGCYVWQTCLLSYWAIDYRDTSARASLVTACTVDDADCFGSRHNYDFFSVNAAPPNLCVKYSYEDLRTERIQEEIRENYRYITCIGFVRPDTLTYTQHLAIAYALTKMIITLFEVLVWFLYRSRSSLLAIVVLVVGIIFLGVWVGSIFIPRLLTFFGSWIGYVMLLSVPLVLWTALMAAHNLRKIQHQKWTLWQIQANRPVATAEDPAGDYRRVRSSSAMLDADYGDETRSPGAGFEPRHPSEYVPSPRQKALASPFVTSAAAAPAGSAFLQKASHKMSLRFASGVRSAMPARYQLASTESDNGGGGKKDEDLLNKLRKHASFSKKDKSEKDAEVNEKPEDENAQLLPGGGDRNKQADVDAGEAANDKKDV</sequence>
<proteinExistence type="predicted"/>
<keyword evidence="2" id="KW-0472">Membrane</keyword>
<name>A0A2A9ML17_BESBE</name>
<dbReference type="EMBL" id="NWUJ01000001">
    <property type="protein sequence ID" value="PFH38659.1"/>
    <property type="molecule type" value="Genomic_DNA"/>
</dbReference>
<gene>
    <name evidence="3" type="ORF">BESB_010010</name>
</gene>
<evidence type="ECO:0000313" key="3">
    <source>
        <dbReference type="EMBL" id="PFH38659.1"/>
    </source>
</evidence>
<feature type="transmembrane region" description="Helical" evidence="2">
    <location>
        <begin position="198"/>
        <end position="219"/>
    </location>
</feature>
<evidence type="ECO:0008006" key="5">
    <source>
        <dbReference type="Google" id="ProtNLM"/>
    </source>
</evidence>
<feature type="transmembrane region" description="Helical" evidence="2">
    <location>
        <begin position="90"/>
        <end position="114"/>
    </location>
</feature>
<comment type="caution">
    <text evidence="3">The sequence shown here is derived from an EMBL/GenBank/DDBJ whole genome shotgun (WGS) entry which is preliminary data.</text>
</comment>
<protein>
    <recommendedName>
        <fullName evidence="5">Transmembrane protein</fullName>
    </recommendedName>
</protein>
<evidence type="ECO:0000256" key="2">
    <source>
        <dbReference type="SAM" id="Phobius"/>
    </source>
</evidence>
<feature type="compositionally biased region" description="Basic and acidic residues" evidence="1">
    <location>
        <begin position="422"/>
        <end position="436"/>
    </location>
</feature>
<dbReference type="RefSeq" id="XP_029222668.1">
    <property type="nucleotide sequence ID" value="XM_029359755.1"/>
</dbReference>
<feature type="transmembrane region" description="Helical" evidence="2">
    <location>
        <begin position="23"/>
        <end position="44"/>
    </location>
</feature>
<keyword evidence="2" id="KW-0812">Transmembrane</keyword>
<accession>A0A2A9ML17</accession>
<feature type="region of interest" description="Disordered" evidence="1">
    <location>
        <begin position="395"/>
        <end position="469"/>
    </location>
</feature>
<evidence type="ECO:0000256" key="1">
    <source>
        <dbReference type="SAM" id="MobiDB-lite"/>
    </source>
</evidence>
<reference evidence="3 4" key="1">
    <citation type="submission" date="2017-09" db="EMBL/GenBank/DDBJ databases">
        <title>Genome sequencing of Besnoitia besnoiti strain Bb-Ger1.</title>
        <authorList>
            <person name="Schares G."/>
            <person name="Venepally P."/>
            <person name="Lorenzi H.A."/>
        </authorList>
    </citation>
    <scope>NUCLEOTIDE SEQUENCE [LARGE SCALE GENOMIC DNA]</scope>
    <source>
        <strain evidence="3 4">Bb-Ger1</strain>
    </source>
</reference>
<organism evidence="3 4">
    <name type="scientific">Besnoitia besnoiti</name>
    <name type="common">Apicomplexan protozoan</name>
    <dbReference type="NCBI Taxonomy" id="94643"/>
    <lineage>
        <taxon>Eukaryota</taxon>
        <taxon>Sar</taxon>
        <taxon>Alveolata</taxon>
        <taxon>Apicomplexa</taxon>
        <taxon>Conoidasida</taxon>
        <taxon>Coccidia</taxon>
        <taxon>Eucoccidiorida</taxon>
        <taxon>Eimeriorina</taxon>
        <taxon>Sarcocystidae</taxon>
        <taxon>Besnoitia</taxon>
    </lineage>
</organism>
<feature type="region of interest" description="Disordered" evidence="1">
    <location>
        <begin position="322"/>
        <end position="347"/>
    </location>
</feature>
<keyword evidence="2" id="KW-1133">Transmembrane helix</keyword>
<feature type="transmembrane region" description="Helical" evidence="2">
    <location>
        <begin position="226"/>
        <end position="251"/>
    </location>
</feature>
<dbReference type="VEuPathDB" id="ToxoDB:BESB_010010"/>